<evidence type="ECO:0000313" key="2">
    <source>
        <dbReference type="Proteomes" id="UP001139369"/>
    </source>
</evidence>
<evidence type="ECO:0008006" key="3">
    <source>
        <dbReference type="Google" id="ProtNLM"/>
    </source>
</evidence>
<dbReference type="RefSeq" id="WP_242179387.1">
    <property type="nucleotide sequence ID" value="NZ_JAKQYM010000014.1"/>
</dbReference>
<proteinExistence type="predicted"/>
<dbReference type="Proteomes" id="UP001139369">
    <property type="component" value="Unassembled WGS sequence"/>
</dbReference>
<accession>A0A9X2AKP6</accession>
<keyword evidence="2" id="KW-1185">Reference proteome</keyword>
<name>A0A9X2AKP6_9FLAO</name>
<sequence>MKKSLILLFLFIGIISCQENKPKGVWLKIKNKALTKKNGFTYYSMNSIMDFNKFERTNLLLTKDSIKYFEVNFKEKTISKKGGINNFGFKLYGKDSLEIYYEEDNLTEVFIPIYLNKKILLNKRQIVESLINREFYSANGDLKLNFSESFSNENSFEYGIKNERILKTQYLNNNESTGFWYIGEKDRNFFLILNFNFFEESVYHIETFDKDEIKLKGINTKGISDKITNLKTSL</sequence>
<dbReference type="AlphaFoldDB" id="A0A9X2AKP6"/>
<comment type="caution">
    <text evidence="1">The sequence shown here is derived from an EMBL/GenBank/DDBJ whole genome shotgun (WGS) entry which is preliminary data.</text>
</comment>
<dbReference type="PROSITE" id="PS51257">
    <property type="entry name" value="PROKAR_LIPOPROTEIN"/>
    <property type="match status" value="1"/>
</dbReference>
<dbReference type="EMBL" id="JAKQYM010000014">
    <property type="protein sequence ID" value="MCI2230277.1"/>
    <property type="molecule type" value="Genomic_DNA"/>
</dbReference>
<protein>
    <recommendedName>
        <fullName evidence="3">Lipoprotein</fullName>
    </recommendedName>
</protein>
<organism evidence="1 2">
    <name type="scientific">Polaribacter marinus</name>
    <dbReference type="NCBI Taxonomy" id="2916838"/>
    <lineage>
        <taxon>Bacteria</taxon>
        <taxon>Pseudomonadati</taxon>
        <taxon>Bacteroidota</taxon>
        <taxon>Flavobacteriia</taxon>
        <taxon>Flavobacteriales</taxon>
        <taxon>Flavobacteriaceae</taxon>
    </lineage>
</organism>
<gene>
    <name evidence="1" type="ORF">MC378_13950</name>
</gene>
<reference evidence="1" key="1">
    <citation type="submission" date="2022-02" db="EMBL/GenBank/DDBJ databases">
        <title>Polaribacter sp. MSW13, isolated from seawater.</title>
        <authorList>
            <person name="Kristyanto S."/>
            <person name="Jung J."/>
            <person name="Jeon C.O."/>
        </authorList>
    </citation>
    <scope>NUCLEOTIDE SEQUENCE</scope>
    <source>
        <strain evidence="1">MSW13</strain>
    </source>
</reference>
<evidence type="ECO:0000313" key="1">
    <source>
        <dbReference type="EMBL" id="MCI2230277.1"/>
    </source>
</evidence>